<evidence type="ECO:0000313" key="1">
    <source>
        <dbReference type="EMBL" id="ETI25816.1"/>
    </source>
</evidence>
<dbReference type="AlphaFoldDB" id="V9DGK2"/>
<sequence length="846" mass="94160">MQTPRLPCSLETLARSLYGGNTDDLLSCPLAEIEDTGDRGYALRLSCTPLLNDVHDHTRHFNKLDQDLSLLLPRRRSAFDGLPVTGEALIQKLCSKVKSLLSRLPEVPQRSFYLPLNSGSARKGGSTLWDGIKDGSWAAKYILPEARSQLQEQPGEDAAAMLDLMNRMRDLAWDNLYVTRYFDTNSLTLAVVLAGQGTKPDLGLAQRSLNYVNLLSELFDEYETMSNAVSMGIEAPFEDMSDQGRALKDALFTQEHDDHVQAMAIIKVFLWSAWQRSLMLHFYYVIGVQLAHGYSSTWNALLAVRGVFELNSLSRGDSRENCTEYMCNWAFGLLKTSRTSVGLDFRRMISRFDAHFHGRSARCIHGSEDACEGGRPETCQRFTAAETAAQSTHVLSCNKDCVKIVWSASSYHGCLKPAAIVATEESPHLEYSPVSSKTLAISHVWSHGQGGRPESGINACLHRRYCRLANEFGCDTYWIDAAAIPSETNLRRQAINSISRIFATAKVTVVVDMDVQSIDVDLPEPNIDQIETLVSTLLVSDWTVRGWTLLEGIRASRAIFLLCGNDRVVNLRQALLTLHERGAVDIAALLGSTQHLIPHADPLTSKSVEEAGFLLSQRHTSWPEDVIICWSLLINMPVKTNAADLWRQQVRVRSAFLLSSALRVSGIDGLGWAPESPYIRPVHRVVNLPDGRKQEYTVCFPCYDGGGSLFAQITDHGLRGRWRVIKVDSSFVENVQGMCCHLTHYEDEEVAFDESEPVYAYPDEALACHTMEALLSKGAEVRLVRALDEDGVSPYVGSSQRGEDFGSVAAICASSDNGSLWEWKGVYAWQESENYQGWEVDEMLIV</sequence>
<dbReference type="GeneID" id="19981085"/>
<accession>V9DGK2</accession>
<dbReference type="HOGENOM" id="CLU_015641_1_0_1"/>
<dbReference type="PANTHER" id="PTHR39596:SF4">
    <property type="entry name" value="HET DOMAIN PROTEIN (AFU_ORTHOLOGUE AFUA_3G03140)-RELATED"/>
    <property type="match status" value="1"/>
</dbReference>
<proteinExistence type="predicted"/>
<dbReference type="OrthoDB" id="2426273at2759"/>
<dbReference type="EMBL" id="KB822703">
    <property type="protein sequence ID" value="ETI25816.1"/>
    <property type="molecule type" value="Genomic_DNA"/>
</dbReference>
<dbReference type="Proteomes" id="UP000030678">
    <property type="component" value="Unassembled WGS sequence"/>
</dbReference>
<evidence type="ECO:0000313" key="2">
    <source>
        <dbReference type="Proteomes" id="UP000030678"/>
    </source>
</evidence>
<dbReference type="VEuPathDB" id="FungiDB:G647_02592"/>
<protein>
    <recommendedName>
        <fullName evidence="3">Heterokaryon incompatibility domain-containing protein</fullName>
    </recommendedName>
</protein>
<evidence type="ECO:0008006" key="3">
    <source>
        <dbReference type="Google" id="ProtNLM"/>
    </source>
</evidence>
<dbReference type="PANTHER" id="PTHR39596">
    <property type="match status" value="1"/>
</dbReference>
<gene>
    <name evidence="1" type="ORF">G647_02592</name>
</gene>
<reference evidence="1 2" key="1">
    <citation type="submission" date="2013-03" db="EMBL/GenBank/DDBJ databases">
        <title>The Genome Sequence of Cladophialophora carrionii CBS 160.54.</title>
        <authorList>
            <consortium name="The Broad Institute Genomics Platform"/>
            <person name="Cuomo C."/>
            <person name="de Hoog S."/>
            <person name="Gorbushina A."/>
            <person name="Walker B."/>
            <person name="Young S.K."/>
            <person name="Zeng Q."/>
            <person name="Gargeya S."/>
            <person name="Fitzgerald M."/>
            <person name="Haas B."/>
            <person name="Abouelleil A."/>
            <person name="Allen A.W."/>
            <person name="Alvarado L."/>
            <person name="Arachchi H.M."/>
            <person name="Berlin A.M."/>
            <person name="Chapman S.B."/>
            <person name="Gainer-Dewar J."/>
            <person name="Goldberg J."/>
            <person name="Griggs A."/>
            <person name="Gujja S."/>
            <person name="Hansen M."/>
            <person name="Howarth C."/>
            <person name="Imamovic A."/>
            <person name="Ireland A."/>
            <person name="Larimer J."/>
            <person name="McCowan C."/>
            <person name="Murphy C."/>
            <person name="Pearson M."/>
            <person name="Poon T.W."/>
            <person name="Priest M."/>
            <person name="Roberts A."/>
            <person name="Saif S."/>
            <person name="Shea T."/>
            <person name="Sisk P."/>
            <person name="Sykes S."/>
            <person name="Wortman J."/>
            <person name="Nusbaum C."/>
            <person name="Birren B."/>
        </authorList>
    </citation>
    <scope>NUCLEOTIDE SEQUENCE [LARGE SCALE GENOMIC DNA]</scope>
    <source>
        <strain evidence="1 2">CBS 160.54</strain>
    </source>
</reference>
<dbReference type="RefSeq" id="XP_008725161.1">
    <property type="nucleotide sequence ID" value="XM_008726939.1"/>
</dbReference>
<name>V9DGK2_9EURO</name>
<organism evidence="1 2">
    <name type="scientific">Cladophialophora carrionii CBS 160.54</name>
    <dbReference type="NCBI Taxonomy" id="1279043"/>
    <lineage>
        <taxon>Eukaryota</taxon>
        <taxon>Fungi</taxon>
        <taxon>Dikarya</taxon>
        <taxon>Ascomycota</taxon>
        <taxon>Pezizomycotina</taxon>
        <taxon>Eurotiomycetes</taxon>
        <taxon>Chaetothyriomycetidae</taxon>
        <taxon>Chaetothyriales</taxon>
        <taxon>Herpotrichiellaceae</taxon>
        <taxon>Cladophialophora</taxon>
    </lineage>
</organism>